<evidence type="ECO:0000256" key="1">
    <source>
        <dbReference type="ARBA" id="ARBA00003321"/>
    </source>
</evidence>
<keyword evidence="5" id="KW-1133">Transmembrane helix</keyword>
<dbReference type="PANTHER" id="PTHR43702:SF12">
    <property type="entry name" value="N-ACETYL GLUCOSAMINE TRANSPORTER NAGP"/>
    <property type="match status" value="1"/>
</dbReference>
<sequence length="424" mass="46611">MTKAKNSMLYPLAIIGLLFFVFGFLTWVNGVLIPYFKICMELSNFQATLVAFCSYLAYFVMALPSAYVLKFTGYRKGMVWGICVMALGTMLFIPAAYSRMYPLFLIGLFLTATGLALVQTAANPYIAIMGPIEGAAQRISYMGIANKVAGIICLFILGNVFLADAGSLSDSIASMGEVEKSAALDEYALKIVNPYIIISLVLFVVAAIVQFSKLPEVDKMEIVVGSDGKIKEDRKSVFQYPYLLLGVIALFVAGASETVPIDGIILYSRALDIPIDTARHFSTYTLFIMLFGYLLVSILVPKFVSQHKALLFAAIWGLIFTFGTYLTSGLNSVHCMLLLGFSASMLWGTIWGLALRGLGRHTKKASAFLIMSIVGGGIVTVLFGNLLDTYTDYPQASVLILAPCYLYILYYAIKGHRIEHWKFK</sequence>
<proteinExistence type="inferred from homology"/>
<dbReference type="SUPFAM" id="SSF103473">
    <property type="entry name" value="MFS general substrate transporter"/>
    <property type="match status" value="1"/>
</dbReference>
<feature type="transmembrane region" description="Helical" evidence="5">
    <location>
        <begin position="393"/>
        <end position="413"/>
    </location>
</feature>
<keyword evidence="5" id="KW-0472">Membrane</keyword>
<dbReference type="InterPro" id="IPR036259">
    <property type="entry name" value="MFS_trans_sf"/>
</dbReference>
<evidence type="ECO:0000256" key="4">
    <source>
        <dbReference type="ARBA" id="ARBA00022475"/>
    </source>
</evidence>
<dbReference type="Gene3D" id="1.20.1250.20">
    <property type="entry name" value="MFS general substrate transporter like domains"/>
    <property type="match status" value="2"/>
</dbReference>
<evidence type="ECO:0008006" key="7">
    <source>
        <dbReference type="Google" id="ProtNLM"/>
    </source>
</evidence>
<feature type="transmembrane region" description="Helical" evidence="5">
    <location>
        <begin position="336"/>
        <end position="355"/>
    </location>
</feature>
<name>A0A0F9BKJ0_9ZZZZ</name>
<evidence type="ECO:0000256" key="2">
    <source>
        <dbReference type="ARBA" id="ARBA00004429"/>
    </source>
</evidence>
<comment type="caution">
    <text evidence="6">The sequence shown here is derived from an EMBL/GenBank/DDBJ whole genome shotgun (WGS) entry which is preliminary data.</text>
</comment>
<evidence type="ECO:0000313" key="6">
    <source>
        <dbReference type="EMBL" id="KKL22419.1"/>
    </source>
</evidence>
<dbReference type="NCBIfam" id="TIGR01272">
    <property type="entry name" value="gluP"/>
    <property type="match status" value="1"/>
</dbReference>
<feature type="transmembrane region" description="Helical" evidence="5">
    <location>
        <begin position="78"/>
        <end position="97"/>
    </location>
</feature>
<evidence type="ECO:0000256" key="5">
    <source>
        <dbReference type="SAM" id="Phobius"/>
    </source>
</evidence>
<feature type="transmembrane region" description="Helical" evidence="5">
    <location>
        <begin position="48"/>
        <end position="69"/>
    </location>
</feature>
<dbReference type="InterPro" id="IPR011701">
    <property type="entry name" value="MFS"/>
</dbReference>
<protein>
    <recommendedName>
        <fullName evidence="7">Major facilitator superfamily (MFS) profile domain-containing protein</fullName>
    </recommendedName>
</protein>
<dbReference type="PANTHER" id="PTHR43702">
    <property type="entry name" value="L-FUCOSE-PROTON SYMPORTER"/>
    <property type="match status" value="1"/>
</dbReference>
<dbReference type="EMBL" id="LAZR01037357">
    <property type="protein sequence ID" value="KKL22419.1"/>
    <property type="molecule type" value="Genomic_DNA"/>
</dbReference>
<comment type="similarity">
    <text evidence="3">Belongs to the major facilitator superfamily. FHS transporter (TC 2.A.1.7) family.</text>
</comment>
<dbReference type="GO" id="GO:0005354">
    <property type="term" value="F:galactose transmembrane transporter activity"/>
    <property type="evidence" value="ECO:0007669"/>
    <property type="project" value="InterPro"/>
</dbReference>
<feature type="transmembrane region" description="Helical" evidence="5">
    <location>
        <begin position="281"/>
        <end position="300"/>
    </location>
</feature>
<keyword evidence="5" id="KW-0812">Transmembrane</keyword>
<comment type="function">
    <text evidence="1">Intake of glucose and galactose.</text>
</comment>
<feature type="transmembrane region" description="Helical" evidence="5">
    <location>
        <begin position="12"/>
        <end position="36"/>
    </location>
</feature>
<feature type="transmembrane region" description="Helical" evidence="5">
    <location>
        <begin position="309"/>
        <end position="330"/>
    </location>
</feature>
<dbReference type="InterPro" id="IPR050375">
    <property type="entry name" value="MFS_TsgA-like"/>
</dbReference>
<organism evidence="6">
    <name type="scientific">marine sediment metagenome</name>
    <dbReference type="NCBI Taxonomy" id="412755"/>
    <lineage>
        <taxon>unclassified sequences</taxon>
        <taxon>metagenomes</taxon>
        <taxon>ecological metagenomes</taxon>
    </lineage>
</organism>
<keyword evidence="4" id="KW-1003">Cell membrane</keyword>
<accession>A0A0F9BKJ0</accession>
<feature type="transmembrane region" description="Helical" evidence="5">
    <location>
        <begin position="103"/>
        <end position="127"/>
    </location>
</feature>
<dbReference type="InterPro" id="IPR005964">
    <property type="entry name" value="Glc/Gal_transptr_bac"/>
</dbReference>
<dbReference type="Pfam" id="PF07690">
    <property type="entry name" value="MFS_1"/>
    <property type="match status" value="1"/>
</dbReference>
<gene>
    <name evidence="6" type="ORF">LCGC14_2435640</name>
</gene>
<feature type="transmembrane region" description="Helical" evidence="5">
    <location>
        <begin position="187"/>
        <end position="209"/>
    </location>
</feature>
<dbReference type="CDD" id="cd17394">
    <property type="entry name" value="MFS_FucP_like"/>
    <property type="match status" value="1"/>
</dbReference>
<dbReference type="GO" id="GO:0055056">
    <property type="term" value="F:D-glucose transmembrane transporter activity"/>
    <property type="evidence" value="ECO:0007669"/>
    <property type="project" value="InterPro"/>
</dbReference>
<feature type="transmembrane region" description="Helical" evidence="5">
    <location>
        <begin position="367"/>
        <end position="387"/>
    </location>
</feature>
<feature type="transmembrane region" description="Helical" evidence="5">
    <location>
        <begin position="148"/>
        <end position="167"/>
    </location>
</feature>
<reference evidence="6" key="1">
    <citation type="journal article" date="2015" name="Nature">
        <title>Complex archaea that bridge the gap between prokaryotes and eukaryotes.</title>
        <authorList>
            <person name="Spang A."/>
            <person name="Saw J.H."/>
            <person name="Jorgensen S.L."/>
            <person name="Zaremba-Niedzwiedzka K."/>
            <person name="Martijn J."/>
            <person name="Lind A.E."/>
            <person name="van Eijk R."/>
            <person name="Schleper C."/>
            <person name="Guy L."/>
            <person name="Ettema T.J."/>
        </authorList>
    </citation>
    <scope>NUCLEOTIDE SEQUENCE</scope>
</reference>
<feature type="transmembrane region" description="Helical" evidence="5">
    <location>
        <begin position="240"/>
        <end position="261"/>
    </location>
</feature>
<dbReference type="GO" id="GO:1904659">
    <property type="term" value="P:D-glucose transmembrane transport"/>
    <property type="evidence" value="ECO:0007669"/>
    <property type="project" value="InterPro"/>
</dbReference>
<dbReference type="GO" id="GO:0005886">
    <property type="term" value="C:plasma membrane"/>
    <property type="evidence" value="ECO:0007669"/>
    <property type="project" value="UniProtKB-SubCell"/>
</dbReference>
<dbReference type="AlphaFoldDB" id="A0A0F9BKJ0"/>
<comment type="subcellular location">
    <subcellularLocation>
        <location evidence="2">Cell inner membrane</location>
        <topology evidence="2">Multi-pass membrane protein</topology>
    </subcellularLocation>
</comment>
<evidence type="ECO:0000256" key="3">
    <source>
        <dbReference type="ARBA" id="ARBA00009120"/>
    </source>
</evidence>